<evidence type="ECO:0000259" key="2">
    <source>
        <dbReference type="PROSITE" id="PS50095"/>
    </source>
</evidence>
<dbReference type="PROSITE" id="PS50095">
    <property type="entry name" value="PLAT"/>
    <property type="match status" value="1"/>
</dbReference>
<dbReference type="Gene3D" id="2.40.180.10">
    <property type="entry name" value="Catalase core domain"/>
    <property type="match status" value="1"/>
</dbReference>
<dbReference type="Pfam" id="PF01477">
    <property type="entry name" value="PLAT"/>
    <property type="match status" value="1"/>
</dbReference>
<accession>A0A5B7I4I2</accession>
<dbReference type="EMBL" id="VSRR010044145">
    <property type="protein sequence ID" value="MPC76759.1"/>
    <property type="molecule type" value="Genomic_DNA"/>
</dbReference>
<dbReference type="AlphaFoldDB" id="A0A5B7I4I2"/>
<name>A0A5B7I4I2_PORTR</name>
<dbReference type="PANTHER" id="PTHR31718:SF60">
    <property type="entry name" value="LIPOXYGENASE HOMOLOGY DOMAIN-CONTAINING PROTEIN 1"/>
    <property type="match status" value="1"/>
</dbReference>
<feature type="domain" description="PLAT" evidence="2">
    <location>
        <begin position="27"/>
        <end position="145"/>
    </location>
</feature>
<dbReference type="InterPro" id="IPR036392">
    <property type="entry name" value="PLAT/LH2_dom_sf"/>
</dbReference>
<comment type="caution">
    <text evidence="3">The sequence shown here is derived from an EMBL/GenBank/DDBJ whole genome shotgun (WGS) entry which is preliminary data.</text>
</comment>
<evidence type="ECO:0000313" key="4">
    <source>
        <dbReference type="Proteomes" id="UP000324222"/>
    </source>
</evidence>
<dbReference type="SUPFAM" id="SSF49723">
    <property type="entry name" value="Lipase/lipooxygenase domain (PLAT/LH2 domain)"/>
    <property type="match status" value="1"/>
</dbReference>
<dbReference type="InterPro" id="IPR001024">
    <property type="entry name" value="PLAT/LH2_dom"/>
</dbReference>
<protein>
    <submittedName>
        <fullName evidence="3">Lipoxygenase y domain-containing protein 1</fullName>
    </submittedName>
</protein>
<gene>
    <name evidence="3" type="primary">LOXHD1</name>
    <name evidence="3" type="ORF">E2C01_071188</name>
</gene>
<reference evidence="3 4" key="1">
    <citation type="submission" date="2019-05" db="EMBL/GenBank/DDBJ databases">
        <title>Another draft genome of Portunus trituberculatus and its Hox gene families provides insights of decapod evolution.</title>
        <authorList>
            <person name="Jeong J.-H."/>
            <person name="Song I."/>
            <person name="Kim S."/>
            <person name="Choi T."/>
            <person name="Kim D."/>
            <person name="Ryu S."/>
            <person name="Kim W."/>
        </authorList>
    </citation>
    <scope>NUCLEOTIDE SEQUENCE [LARGE SCALE GENOMIC DNA]</scope>
    <source>
        <tissue evidence="3">Muscle</tissue>
    </source>
</reference>
<sequence length="278" mass="30880">MKSPFARRRAPACQGCEVQPQPKDSAADVMITVVTGDRRGAGTDSKVFIILHDDQGRASSTLRLTNRMITNCRGQTCTFKRYSGLPDLRNVTAIELWLEKFGVGAAWFVDRLVVTVMGSDNKAVFPVLRWVKPSPHHLTLTVNDCLLPQDTPEKLLTQRMHDIGQKKEVYRYTQNVKDGPTQVSTPRIQPLPNTFLPVTALYKCPPPSQFHSRCPPLPHTGAHNYPTKVSATVTFSVPPSYPIQVMVAIPVSGRTSALQHGHCKQVSEDKNPLCLYIP</sequence>
<dbReference type="PANTHER" id="PTHR31718">
    <property type="entry name" value="PLAT DOMAIN-CONTAINING PROTEIN"/>
    <property type="match status" value="1"/>
</dbReference>
<evidence type="ECO:0000256" key="1">
    <source>
        <dbReference type="PROSITE-ProRule" id="PRU00152"/>
    </source>
</evidence>
<comment type="caution">
    <text evidence="1">Lacks conserved residue(s) required for the propagation of feature annotation.</text>
</comment>
<keyword evidence="4" id="KW-1185">Reference proteome</keyword>
<dbReference type="Proteomes" id="UP000324222">
    <property type="component" value="Unassembled WGS sequence"/>
</dbReference>
<proteinExistence type="predicted"/>
<evidence type="ECO:0000313" key="3">
    <source>
        <dbReference type="EMBL" id="MPC76759.1"/>
    </source>
</evidence>
<dbReference type="OrthoDB" id="6330879at2759"/>
<organism evidence="3 4">
    <name type="scientific">Portunus trituberculatus</name>
    <name type="common">Swimming crab</name>
    <name type="synonym">Neptunus trituberculatus</name>
    <dbReference type="NCBI Taxonomy" id="210409"/>
    <lineage>
        <taxon>Eukaryota</taxon>
        <taxon>Metazoa</taxon>
        <taxon>Ecdysozoa</taxon>
        <taxon>Arthropoda</taxon>
        <taxon>Crustacea</taxon>
        <taxon>Multicrustacea</taxon>
        <taxon>Malacostraca</taxon>
        <taxon>Eumalacostraca</taxon>
        <taxon>Eucarida</taxon>
        <taxon>Decapoda</taxon>
        <taxon>Pleocyemata</taxon>
        <taxon>Brachyura</taxon>
        <taxon>Eubrachyura</taxon>
        <taxon>Portunoidea</taxon>
        <taxon>Portunidae</taxon>
        <taxon>Portuninae</taxon>
        <taxon>Portunus</taxon>
    </lineage>
</organism>